<sequence length="194" mass="21509">MLNAQSDISIANASKEVRHPIRMQLALPGLSVLAGSYGVPGVDSEDNKIVLLASPGRRNSLLADGRDIELINVVFYYQLAMRKPWLPRPVASIFLQSSIMRLTMLSASLGAYGPTLASFPRVRTNTGTYVTFMSRREAHMGTATTHPASRAIKIDLRYVTDPLLTPPAAADFRYRDDPDEQWWTCSSLKMILAR</sequence>
<name>A0A1B7NQV6_9EURO</name>
<reference evidence="1 2" key="1">
    <citation type="submission" date="2015-07" db="EMBL/GenBank/DDBJ databases">
        <title>Emmonsia species relationships and genome sequence.</title>
        <authorList>
            <person name="Cuomo C.A."/>
            <person name="Schwartz I.S."/>
            <person name="Kenyon C."/>
            <person name="de Hoog G.S."/>
            <person name="Govender N.P."/>
            <person name="Botha A."/>
            <person name="Moreno L."/>
            <person name="de Vries M."/>
            <person name="Munoz J.F."/>
            <person name="Stielow J.B."/>
        </authorList>
    </citation>
    <scope>NUCLEOTIDE SEQUENCE [LARGE SCALE GENOMIC DNA]</scope>
    <source>
        <strain evidence="1 2">CBS 136260</strain>
    </source>
</reference>
<accession>A0A1B7NQV6</accession>
<protein>
    <submittedName>
        <fullName evidence="1">Uncharacterized protein</fullName>
    </submittedName>
</protein>
<dbReference type="AlphaFoldDB" id="A0A1B7NQV6"/>
<dbReference type="Proteomes" id="UP000091918">
    <property type="component" value="Unassembled WGS sequence"/>
</dbReference>
<proteinExistence type="predicted"/>
<organism evidence="1 2">
    <name type="scientific">Emergomyces africanus</name>
    <dbReference type="NCBI Taxonomy" id="1955775"/>
    <lineage>
        <taxon>Eukaryota</taxon>
        <taxon>Fungi</taxon>
        <taxon>Dikarya</taxon>
        <taxon>Ascomycota</taxon>
        <taxon>Pezizomycotina</taxon>
        <taxon>Eurotiomycetes</taxon>
        <taxon>Eurotiomycetidae</taxon>
        <taxon>Onygenales</taxon>
        <taxon>Ajellomycetaceae</taxon>
        <taxon>Emergomyces</taxon>
    </lineage>
</organism>
<evidence type="ECO:0000313" key="1">
    <source>
        <dbReference type="EMBL" id="OAX79159.1"/>
    </source>
</evidence>
<gene>
    <name evidence="1" type="ORF">ACJ72_06524</name>
</gene>
<evidence type="ECO:0000313" key="2">
    <source>
        <dbReference type="Proteomes" id="UP000091918"/>
    </source>
</evidence>
<comment type="caution">
    <text evidence="1">The sequence shown here is derived from an EMBL/GenBank/DDBJ whole genome shotgun (WGS) entry which is preliminary data.</text>
</comment>
<keyword evidence="2" id="KW-1185">Reference proteome</keyword>
<dbReference type="EMBL" id="LGUA01001133">
    <property type="protein sequence ID" value="OAX79159.1"/>
    <property type="molecule type" value="Genomic_DNA"/>
</dbReference>